<evidence type="ECO:0000256" key="2">
    <source>
        <dbReference type="ARBA" id="ARBA00022692"/>
    </source>
</evidence>
<dbReference type="Pfam" id="PF04357">
    <property type="entry name" value="TamB"/>
    <property type="match status" value="1"/>
</dbReference>
<dbReference type="RefSeq" id="WP_120222802.1">
    <property type="nucleotide sequence ID" value="NZ_QFWV02000023.1"/>
</dbReference>
<keyword evidence="4" id="KW-0472">Membrane</keyword>
<evidence type="ECO:0000256" key="4">
    <source>
        <dbReference type="ARBA" id="ARBA00023136"/>
    </source>
</evidence>
<comment type="subcellular location">
    <subcellularLocation>
        <location evidence="1">Membrane</location>
        <topology evidence="1">Single-pass membrane protein</topology>
    </subcellularLocation>
</comment>
<evidence type="ECO:0000256" key="1">
    <source>
        <dbReference type="ARBA" id="ARBA00004167"/>
    </source>
</evidence>
<evidence type="ECO:0000259" key="6">
    <source>
        <dbReference type="Pfam" id="PF04357"/>
    </source>
</evidence>
<feature type="domain" description="Translocation and assembly module TamB C-terminal" evidence="6">
    <location>
        <begin position="1092"/>
        <end position="1438"/>
    </location>
</feature>
<accession>A0A3A8A4X8</accession>
<dbReference type="PANTHER" id="PTHR36985">
    <property type="entry name" value="TRANSLOCATION AND ASSEMBLY MODULE SUBUNIT TAMB"/>
    <property type="match status" value="1"/>
</dbReference>
<feature type="signal peptide" evidence="5">
    <location>
        <begin position="1"/>
        <end position="24"/>
    </location>
</feature>
<sequence length="1438" mass="144434">MTYLSRIAILLVALLGVTLTGALAQDNEEAERSGFIRFVEEQISAPNMQIRLIGIEGSLSSDVRLERITISDDDGVWLTIEEPRLVWQRSALLRGRLVIDELSATSLDFVRPPLPDDSLPEPEAGGFSVPELPVAVQIAELSLPRASFGETVFGLQSVLSLAGSLSLDGGNLAADLDIDRLDGPGGSLDLDATLEGENLDLQVLLSEPDDGVVANLLNLQGRPPVALTLAGGGPLDALGIDLGFDVDGARILEGRLETRRGFLAGATELTFSLGGPLADILPAREREFFGDRTDLAGRLLLDDDDGTRIEEVTIESGALNGRVTGRLLPDAFPAELGADIRLARPGGGPVSLPGAGDVTVGSARITLDYGGADWTARADMEALATPGLSIGSVGIGGSGTLADLPDPNARSVSFALTGAARALEAADAALSEALGDTVNVDVRGEWQAGEPLTLSGLTLAGDTARVEGTGIVEGWAFDGTSVLDAPDLSPFSALAGRDLAGAASLALNGTVALIGGGFDMIVDGGATGLQAGDDMAGRLLAGDLALGGGVARTADGLSFSAFEAANDQLSLAISGTLASETADLRGALSLADLGLVDARSSGSAGIQIAVDRAAAPVSDAPPEDDAERPYAVTASLLVPAGRLAGQPVSGMRVGFAGEAIGDRVAGRLDGSGELAGQPVEVQAQVTRDGAIYAVRDLLLEAGAGRLAGTLSYGDGLANGSLTVDASDVSGLAALALIEASGGLDADIELAAREGEQDVTASAAVRSLTIAGVSVASGSLDAALTDLFGTVSGRAEADLRSVDIGGTVIRSATATVRPLNGAETLAFEANVALADGTALDTEGNAALGDVTRIGLATLSLDTRYGDARLAAPARIVIDGGTTRIESLSLDIEGGRVTASGTVGEALDLDLVFNGLPAGLANTVQPGLGAAGALSGRVEVTGTPGDPRASFAIGGEGLTATVIRQAGVTPFSVTTSGSFGGQRIAVSGFSARNGQGAAIDASGTVPLAGGALDVTASGAAPLELVNAVLAGRGTRLSGTARFDARIGGALARPAVSGLVSISGGRITDPGANIDLTGVNLLAGLEGDRLVIRNASASLAGGGGLTLSGTVGLGAGLPADLTLALAGARYSDGQLFSADLGADLSITGPLSGGATIAGTVDIARAEITVPETFAGDADLIDVRHIDPDAGTRATLERIASVMPRTDGGDPSAPYRLDVRINAPSQMFVRGRGLDAELGGQVRVTGPLDALAPVGAFNLIRGRLSLLARRLDFTNGAVTLTGNLDPFINMTAQTSNGDLTAFVTIIGPASDLDVRLSSSPSLPEDEILARILFGEDIGSLSPAQLAQLAAAAASLAGGGSDLAGGLRGALGVDDLDVVQDEGGGVAVRAGRYLSDNVYLEVEAGADGAETSINLDITDSVTARGSATTGGDSSIGLFFERDY</sequence>
<gene>
    <name evidence="7" type="ORF">DEM25_017505</name>
</gene>
<dbReference type="PANTHER" id="PTHR36985:SF1">
    <property type="entry name" value="TRANSLOCATION AND ASSEMBLY MODULE SUBUNIT TAMB"/>
    <property type="match status" value="1"/>
</dbReference>
<evidence type="ECO:0000256" key="3">
    <source>
        <dbReference type="ARBA" id="ARBA00022989"/>
    </source>
</evidence>
<proteinExistence type="predicted"/>
<organism evidence="7 8">
    <name type="scientific">Oceaniradius stylonematis</name>
    <dbReference type="NCBI Taxonomy" id="2184161"/>
    <lineage>
        <taxon>Bacteria</taxon>
        <taxon>Pseudomonadati</taxon>
        <taxon>Pseudomonadota</taxon>
        <taxon>Alphaproteobacteria</taxon>
        <taxon>Hyphomicrobiales</taxon>
        <taxon>Ahrensiaceae</taxon>
        <taxon>Oceaniradius</taxon>
    </lineage>
</organism>
<dbReference type="OrthoDB" id="7784409at2"/>
<evidence type="ECO:0000256" key="5">
    <source>
        <dbReference type="SAM" id="SignalP"/>
    </source>
</evidence>
<dbReference type="GO" id="GO:0097347">
    <property type="term" value="C:TAM protein secretion complex"/>
    <property type="evidence" value="ECO:0007669"/>
    <property type="project" value="TreeGrafter"/>
</dbReference>
<name>A0A3A8A4X8_9HYPH</name>
<keyword evidence="3" id="KW-1133">Transmembrane helix</keyword>
<dbReference type="InterPro" id="IPR007452">
    <property type="entry name" value="TamB_C"/>
</dbReference>
<evidence type="ECO:0000313" key="8">
    <source>
        <dbReference type="Proteomes" id="UP000246132"/>
    </source>
</evidence>
<protein>
    <recommendedName>
        <fullName evidence="6">Translocation and assembly module TamB C-terminal domain-containing protein</fullName>
    </recommendedName>
</protein>
<dbReference type="Proteomes" id="UP000246132">
    <property type="component" value="Unassembled WGS sequence"/>
</dbReference>
<feature type="chain" id="PRO_5017354287" description="Translocation and assembly module TamB C-terminal domain-containing protein" evidence="5">
    <location>
        <begin position="25"/>
        <end position="1438"/>
    </location>
</feature>
<comment type="caution">
    <text evidence="7">The sequence shown here is derived from an EMBL/GenBank/DDBJ whole genome shotgun (WGS) entry which is preliminary data.</text>
</comment>
<evidence type="ECO:0000313" key="7">
    <source>
        <dbReference type="EMBL" id="RKF05326.1"/>
    </source>
</evidence>
<dbReference type="GO" id="GO:0005886">
    <property type="term" value="C:plasma membrane"/>
    <property type="evidence" value="ECO:0007669"/>
    <property type="project" value="InterPro"/>
</dbReference>
<keyword evidence="8" id="KW-1185">Reference proteome</keyword>
<reference evidence="7 8" key="1">
    <citation type="journal article" date="2018" name="Int. J. Syst. Bacteriol.">
        <title>Oceaniradius stylonemae gen. nov., sp. nov., isolated from a red alga, Stylonema cornu-cervi.</title>
        <authorList>
            <person name="Jeong S."/>
        </authorList>
    </citation>
    <scope>NUCLEOTIDE SEQUENCE [LARGE SCALE GENOMIC DNA]</scope>
    <source>
        <strain evidence="7 8">StC1</strain>
    </source>
</reference>
<dbReference type="GO" id="GO:0009306">
    <property type="term" value="P:protein secretion"/>
    <property type="evidence" value="ECO:0007669"/>
    <property type="project" value="InterPro"/>
</dbReference>
<keyword evidence="5" id="KW-0732">Signal</keyword>
<dbReference type="EMBL" id="QFWV02000023">
    <property type="protein sequence ID" value="RKF05326.1"/>
    <property type="molecule type" value="Genomic_DNA"/>
</dbReference>
<keyword evidence="2" id="KW-0812">Transmembrane</keyword>